<feature type="region of interest" description="Disordered" evidence="1">
    <location>
        <begin position="31"/>
        <end position="57"/>
    </location>
</feature>
<dbReference type="PANTHER" id="PTHR45749:SF34">
    <property type="entry name" value="ZINC FINGER MYM-TYPE PROTEIN 1-LIKE"/>
    <property type="match status" value="1"/>
</dbReference>
<evidence type="ECO:0000313" key="3">
    <source>
        <dbReference type="EMBL" id="KAL0388015.1"/>
    </source>
</evidence>
<sequence>MDKFVIKKLRNLAECFVTSLVEVTPNVETNTHISSSSKSISTQKRSRDEFSSDDIAADPSLRKPIDEIDVAIRDRVRREYLLKGACQPIGHNFPKKEYGNEWSGFRAVWFKNNDWLEYSVAKDAVFCLYCYLFKQLGKSAKHRGDAFSKIDFSHWKRAIDAFKEHVGGVDSAHNYARRQVADFMNQR</sequence>
<comment type="caution">
    <text evidence="3">The sequence shown here is derived from an EMBL/GenBank/DDBJ whole genome shotgun (WGS) entry which is preliminary data.</text>
</comment>
<dbReference type="AlphaFoldDB" id="A0AAW2S669"/>
<name>A0AAW2S669_SESRA</name>
<gene>
    <name evidence="3" type="ORF">Sradi_2683300</name>
</gene>
<accession>A0AAW2S669</accession>
<feature type="compositionally biased region" description="Low complexity" evidence="1">
    <location>
        <begin position="33"/>
        <end position="43"/>
    </location>
</feature>
<dbReference type="EMBL" id="JACGWJ010000011">
    <property type="protein sequence ID" value="KAL0388015.1"/>
    <property type="molecule type" value="Genomic_DNA"/>
</dbReference>
<dbReference type="InterPro" id="IPR006580">
    <property type="entry name" value="Znf_TTF"/>
</dbReference>
<dbReference type="PANTHER" id="PTHR45749">
    <property type="match status" value="1"/>
</dbReference>
<reference evidence="3" key="1">
    <citation type="submission" date="2020-06" db="EMBL/GenBank/DDBJ databases">
        <authorList>
            <person name="Li T."/>
            <person name="Hu X."/>
            <person name="Zhang T."/>
            <person name="Song X."/>
            <person name="Zhang H."/>
            <person name="Dai N."/>
            <person name="Sheng W."/>
            <person name="Hou X."/>
            <person name="Wei L."/>
        </authorList>
    </citation>
    <scope>NUCLEOTIDE SEQUENCE</scope>
    <source>
        <strain evidence="3">G02</strain>
        <tissue evidence="3">Leaf</tissue>
    </source>
</reference>
<reference evidence="3" key="2">
    <citation type="journal article" date="2024" name="Plant">
        <title>Genomic evolution and insights into agronomic trait innovations of Sesamum species.</title>
        <authorList>
            <person name="Miao H."/>
            <person name="Wang L."/>
            <person name="Qu L."/>
            <person name="Liu H."/>
            <person name="Sun Y."/>
            <person name="Le M."/>
            <person name="Wang Q."/>
            <person name="Wei S."/>
            <person name="Zheng Y."/>
            <person name="Lin W."/>
            <person name="Duan Y."/>
            <person name="Cao H."/>
            <person name="Xiong S."/>
            <person name="Wang X."/>
            <person name="Wei L."/>
            <person name="Li C."/>
            <person name="Ma Q."/>
            <person name="Ju M."/>
            <person name="Zhao R."/>
            <person name="Li G."/>
            <person name="Mu C."/>
            <person name="Tian Q."/>
            <person name="Mei H."/>
            <person name="Zhang T."/>
            <person name="Gao T."/>
            <person name="Zhang H."/>
        </authorList>
    </citation>
    <scope>NUCLEOTIDE SEQUENCE</scope>
    <source>
        <strain evidence="3">G02</strain>
    </source>
</reference>
<dbReference type="SMART" id="SM00597">
    <property type="entry name" value="ZnF_TTF"/>
    <property type="match status" value="1"/>
</dbReference>
<evidence type="ECO:0000259" key="2">
    <source>
        <dbReference type="SMART" id="SM00597"/>
    </source>
</evidence>
<organism evidence="3">
    <name type="scientific">Sesamum radiatum</name>
    <name type="common">Black benniseed</name>
    <dbReference type="NCBI Taxonomy" id="300843"/>
    <lineage>
        <taxon>Eukaryota</taxon>
        <taxon>Viridiplantae</taxon>
        <taxon>Streptophyta</taxon>
        <taxon>Embryophyta</taxon>
        <taxon>Tracheophyta</taxon>
        <taxon>Spermatophyta</taxon>
        <taxon>Magnoliopsida</taxon>
        <taxon>eudicotyledons</taxon>
        <taxon>Gunneridae</taxon>
        <taxon>Pentapetalae</taxon>
        <taxon>asterids</taxon>
        <taxon>lamiids</taxon>
        <taxon>Lamiales</taxon>
        <taxon>Pedaliaceae</taxon>
        <taxon>Sesamum</taxon>
    </lineage>
</organism>
<evidence type="ECO:0000256" key="1">
    <source>
        <dbReference type="SAM" id="MobiDB-lite"/>
    </source>
</evidence>
<proteinExistence type="predicted"/>
<protein>
    <recommendedName>
        <fullName evidence="2">TTF-type domain-containing protein</fullName>
    </recommendedName>
</protein>
<feature type="domain" description="TTF-type" evidence="2">
    <location>
        <begin position="101"/>
        <end position="187"/>
    </location>
</feature>